<reference evidence="3" key="1">
    <citation type="submission" date="2023-10" db="EMBL/GenBank/DDBJ databases">
        <title>Genome assembly of Pristionchus species.</title>
        <authorList>
            <person name="Yoshida K."/>
            <person name="Sommer R.J."/>
        </authorList>
    </citation>
    <scope>NUCLEOTIDE SEQUENCE</scope>
    <source>
        <strain evidence="3">RS0144</strain>
    </source>
</reference>
<evidence type="ECO:0000313" key="3">
    <source>
        <dbReference type="EMBL" id="GMS89660.1"/>
    </source>
</evidence>
<name>A0AAV5T2H2_9BILA</name>
<protein>
    <recommendedName>
        <fullName evidence="1">acetate--CoA ligase</fullName>
        <ecNumber evidence="1">6.2.1.1</ecNumber>
    </recommendedName>
</protein>
<organism evidence="3 4">
    <name type="scientific">Pristionchus entomophagus</name>
    <dbReference type="NCBI Taxonomy" id="358040"/>
    <lineage>
        <taxon>Eukaryota</taxon>
        <taxon>Metazoa</taxon>
        <taxon>Ecdysozoa</taxon>
        <taxon>Nematoda</taxon>
        <taxon>Chromadorea</taxon>
        <taxon>Rhabditida</taxon>
        <taxon>Rhabditina</taxon>
        <taxon>Diplogasteromorpha</taxon>
        <taxon>Diplogasteroidea</taxon>
        <taxon>Neodiplogasteridae</taxon>
        <taxon>Pristionchus</taxon>
    </lineage>
</organism>
<dbReference type="GO" id="GO:0003987">
    <property type="term" value="F:acetate-CoA ligase activity"/>
    <property type="evidence" value="ECO:0007669"/>
    <property type="project" value="UniProtKB-EC"/>
</dbReference>
<feature type="non-terminal residue" evidence="3">
    <location>
        <position position="1"/>
    </location>
</feature>
<proteinExistence type="predicted"/>
<dbReference type="PANTHER" id="PTHR24095:SF244">
    <property type="entry name" value="ACETYL-COENZYME A SYNTHETASE"/>
    <property type="match status" value="1"/>
</dbReference>
<comment type="caution">
    <text evidence="3">The sequence shown here is derived from an EMBL/GenBank/DDBJ whole genome shotgun (WGS) entry which is preliminary data.</text>
</comment>
<evidence type="ECO:0000259" key="2">
    <source>
        <dbReference type="Pfam" id="PF00501"/>
    </source>
</evidence>
<evidence type="ECO:0000256" key="1">
    <source>
        <dbReference type="ARBA" id="ARBA00013275"/>
    </source>
</evidence>
<dbReference type="GO" id="GO:0006085">
    <property type="term" value="P:acetyl-CoA biosynthetic process"/>
    <property type="evidence" value="ECO:0007669"/>
    <property type="project" value="TreeGrafter"/>
</dbReference>
<dbReference type="SUPFAM" id="SSF56801">
    <property type="entry name" value="Acetyl-CoA synthetase-like"/>
    <property type="match status" value="1"/>
</dbReference>
<dbReference type="EMBL" id="BTSX01000003">
    <property type="protein sequence ID" value="GMS89660.1"/>
    <property type="molecule type" value="Genomic_DNA"/>
</dbReference>
<feature type="domain" description="AMP-dependent synthetase/ligase" evidence="2">
    <location>
        <begin position="61"/>
        <end position="174"/>
    </location>
</feature>
<feature type="non-terminal residue" evidence="3">
    <location>
        <position position="374"/>
    </location>
</feature>
<dbReference type="EC" id="6.2.1.1" evidence="1"/>
<dbReference type="InterPro" id="IPR000873">
    <property type="entry name" value="AMP-dep_synth/lig_dom"/>
</dbReference>
<evidence type="ECO:0000313" key="4">
    <source>
        <dbReference type="Proteomes" id="UP001432027"/>
    </source>
</evidence>
<accession>A0AAV5T2H2</accession>
<gene>
    <name evidence="3" type="ORF">PENTCL1PPCAC_11835</name>
</gene>
<dbReference type="Gene3D" id="3.40.50.12780">
    <property type="entry name" value="N-terminal domain of ligase-like"/>
    <property type="match status" value="1"/>
</dbReference>
<dbReference type="Pfam" id="PF00501">
    <property type="entry name" value="AMP-binding"/>
    <property type="match status" value="1"/>
</dbReference>
<dbReference type="PANTHER" id="PTHR24095">
    <property type="entry name" value="ACETYL-COENZYME A SYNTHETASE"/>
    <property type="match status" value="1"/>
</dbReference>
<dbReference type="InterPro" id="IPR042099">
    <property type="entry name" value="ANL_N_sf"/>
</dbReference>
<keyword evidence="4" id="KW-1185">Reference proteome</keyword>
<dbReference type="AlphaFoldDB" id="A0AAV5T2H2"/>
<sequence length="374" mass="41730">STMIGRVKWENDDVKEQNGSVEGKMSLYFNAIDRYFASRKGKHDPIVTWEGNFWECTEDIHDYADFTIESLECVTRKVVRALRERITDSGRLLVLLPNVIQLPLTVLAAERLGIVPVIVNPISLTTDRLSSILGEIKPTLIVTLDGFFQGKNLYETKKLLDESIEKSKISSLKEILVIGHVGPRPGVPPPTAEYPGRRPSYSIQVPMSAGRDLEWSKVISSIDKDVHEKEVVWKGMEDTVFEYPIWKESGLTIASISMGTVLEWTDDMANKLSCGPSLLLSSLNDYVFTLVSLIASLVAGKRVVFYEGSIDYPDPARVSFIIKKYEVETLLIDSLSSLDKEYSSIVALPTLTTVISKEQTDGPSLFPSARHLSL</sequence>
<dbReference type="Proteomes" id="UP001432027">
    <property type="component" value="Unassembled WGS sequence"/>
</dbReference>